<dbReference type="InterPro" id="IPR000182">
    <property type="entry name" value="GNAT_dom"/>
</dbReference>
<dbReference type="PROSITE" id="PS50995">
    <property type="entry name" value="HTH_MARR_2"/>
    <property type="match status" value="1"/>
</dbReference>
<dbReference type="InterPro" id="IPR016181">
    <property type="entry name" value="Acyl_CoA_acyltransferase"/>
</dbReference>
<dbReference type="CDD" id="cd04301">
    <property type="entry name" value="NAT_SF"/>
    <property type="match status" value="1"/>
</dbReference>
<dbReference type="EMBL" id="BLPF01000001">
    <property type="protein sequence ID" value="GFJ79051.1"/>
    <property type="molecule type" value="Genomic_DNA"/>
</dbReference>
<protein>
    <submittedName>
        <fullName evidence="4">MarR family transcriptional regulator</fullName>
    </submittedName>
</protein>
<name>A0A6V8K9E5_9ACTN</name>
<dbReference type="PROSITE" id="PS51186">
    <property type="entry name" value="GNAT"/>
    <property type="match status" value="1"/>
</dbReference>
<dbReference type="Pfam" id="PF00583">
    <property type="entry name" value="Acetyltransf_1"/>
    <property type="match status" value="1"/>
</dbReference>
<dbReference type="Pfam" id="PF12802">
    <property type="entry name" value="MarR_2"/>
    <property type="match status" value="1"/>
</dbReference>
<dbReference type="InterPro" id="IPR036388">
    <property type="entry name" value="WH-like_DNA-bd_sf"/>
</dbReference>
<evidence type="ECO:0000259" key="3">
    <source>
        <dbReference type="PROSITE" id="PS51186"/>
    </source>
</evidence>
<evidence type="ECO:0000256" key="1">
    <source>
        <dbReference type="ARBA" id="ARBA00022679"/>
    </source>
</evidence>
<dbReference type="AlphaFoldDB" id="A0A6V8K9E5"/>
<keyword evidence="5" id="KW-1185">Reference proteome</keyword>
<sequence>MGDSVSEVRAFNRFYTGLIGVLQEGLLSTPYTLTEARLLFELGQGDAVEVVDLRRRLGLDAGYLSRILARFEADGLVRRSRSATDARRQVIELTEAGRVVDTDLEHRSNAQIAELIGRLGEVDQRRLLGAMSTIRELLGERAPADLVVLRPPAPGDLGWVVQRHGAIYAREFGWDETFEALVARVVADYAAGHDPRREAAWIAEVDGAPVGCVFCVGRDDTTAQLRLLLVEPAARGLGVGGRLVEECLRFARRAGYRRIMLWTYDKTVDAHRIYQRLGFTLDEEKKARAFGHDMVEEVWSRYL</sequence>
<comment type="caution">
    <text evidence="4">The sequence shown here is derived from an EMBL/GenBank/DDBJ whole genome shotgun (WGS) entry which is preliminary data.</text>
</comment>
<dbReference type="InterPro" id="IPR050769">
    <property type="entry name" value="NAT_camello-type"/>
</dbReference>
<dbReference type="Gene3D" id="3.40.630.30">
    <property type="match status" value="1"/>
</dbReference>
<gene>
    <name evidence="4" type="primary">yjgM</name>
    <name evidence="4" type="ORF">Phou_032310</name>
</gene>
<dbReference type="SUPFAM" id="SSF55729">
    <property type="entry name" value="Acyl-CoA N-acyltransferases (Nat)"/>
    <property type="match status" value="1"/>
</dbReference>
<proteinExistence type="predicted"/>
<dbReference type="PANTHER" id="PTHR13947:SF37">
    <property type="entry name" value="LD18367P"/>
    <property type="match status" value="1"/>
</dbReference>
<reference evidence="4 5" key="2">
    <citation type="submission" date="2020-03" db="EMBL/GenBank/DDBJ databases">
        <authorList>
            <person name="Ichikawa N."/>
            <person name="Kimura A."/>
            <person name="Kitahashi Y."/>
            <person name="Uohara A."/>
        </authorList>
    </citation>
    <scope>NUCLEOTIDE SEQUENCE [LARGE SCALE GENOMIC DNA]</scope>
    <source>
        <strain evidence="4 5">NBRC 108639</strain>
    </source>
</reference>
<dbReference type="SUPFAM" id="SSF46785">
    <property type="entry name" value="Winged helix' DNA-binding domain"/>
    <property type="match status" value="1"/>
</dbReference>
<reference evidence="4 5" key="1">
    <citation type="submission" date="2020-03" db="EMBL/GenBank/DDBJ databases">
        <title>Whole genome shotgun sequence of Phytohabitans houttuyneae NBRC 108639.</title>
        <authorList>
            <person name="Komaki H."/>
            <person name="Tamura T."/>
        </authorList>
    </citation>
    <scope>NUCLEOTIDE SEQUENCE [LARGE SCALE GENOMIC DNA]</scope>
    <source>
        <strain evidence="4 5">NBRC 108639</strain>
    </source>
</reference>
<dbReference type="SMART" id="SM00347">
    <property type="entry name" value="HTH_MARR"/>
    <property type="match status" value="1"/>
</dbReference>
<evidence type="ECO:0000313" key="5">
    <source>
        <dbReference type="Proteomes" id="UP000482800"/>
    </source>
</evidence>
<dbReference type="InterPro" id="IPR036390">
    <property type="entry name" value="WH_DNA-bd_sf"/>
</dbReference>
<dbReference type="GO" id="GO:0008080">
    <property type="term" value="F:N-acetyltransferase activity"/>
    <property type="evidence" value="ECO:0007669"/>
    <property type="project" value="InterPro"/>
</dbReference>
<evidence type="ECO:0000259" key="2">
    <source>
        <dbReference type="PROSITE" id="PS50995"/>
    </source>
</evidence>
<organism evidence="4 5">
    <name type="scientific">Phytohabitans houttuyneae</name>
    <dbReference type="NCBI Taxonomy" id="1076126"/>
    <lineage>
        <taxon>Bacteria</taxon>
        <taxon>Bacillati</taxon>
        <taxon>Actinomycetota</taxon>
        <taxon>Actinomycetes</taxon>
        <taxon>Micromonosporales</taxon>
        <taxon>Micromonosporaceae</taxon>
    </lineage>
</organism>
<keyword evidence="1" id="KW-0808">Transferase</keyword>
<dbReference type="Proteomes" id="UP000482800">
    <property type="component" value="Unassembled WGS sequence"/>
</dbReference>
<accession>A0A6V8K9E5</accession>
<dbReference type="InterPro" id="IPR000835">
    <property type="entry name" value="HTH_MarR-typ"/>
</dbReference>
<feature type="domain" description="N-acetyltransferase" evidence="3">
    <location>
        <begin position="147"/>
        <end position="303"/>
    </location>
</feature>
<dbReference type="Gene3D" id="1.10.10.10">
    <property type="entry name" value="Winged helix-like DNA-binding domain superfamily/Winged helix DNA-binding domain"/>
    <property type="match status" value="1"/>
</dbReference>
<dbReference type="GO" id="GO:0003700">
    <property type="term" value="F:DNA-binding transcription factor activity"/>
    <property type="evidence" value="ECO:0007669"/>
    <property type="project" value="InterPro"/>
</dbReference>
<evidence type="ECO:0000313" key="4">
    <source>
        <dbReference type="EMBL" id="GFJ79051.1"/>
    </source>
</evidence>
<feature type="domain" description="HTH marR-type" evidence="2">
    <location>
        <begin position="1"/>
        <end position="136"/>
    </location>
</feature>
<dbReference type="PANTHER" id="PTHR13947">
    <property type="entry name" value="GNAT FAMILY N-ACETYLTRANSFERASE"/>
    <property type="match status" value="1"/>
</dbReference>